<keyword evidence="5" id="KW-0136">Cellulose degradation</keyword>
<evidence type="ECO:0000313" key="14">
    <source>
        <dbReference type="EMBL" id="KAH7305952.1"/>
    </source>
</evidence>
<protein>
    <recommendedName>
        <fullName evidence="11">lytic cellulose monooxygenase (C4-dehydrogenating)</fullName>
        <ecNumber evidence="11">1.14.99.56</ecNumber>
    </recommendedName>
</protein>
<evidence type="ECO:0000256" key="9">
    <source>
        <dbReference type="ARBA" id="ARBA00044502"/>
    </source>
</evidence>
<dbReference type="OrthoDB" id="4849160at2759"/>
<comment type="catalytic activity">
    <reaction evidence="10">
        <text>[(1-&gt;4)-beta-D-glucosyl]n+m + reduced acceptor + O2 = 4-dehydro-beta-D-glucosyl-[(1-&gt;4)-beta-D-glucosyl]n-1 + [(1-&gt;4)-beta-D-glucosyl]m + acceptor + H2O.</text>
        <dbReference type="EC" id="1.14.99.56"/>
    </reaction>
</comment>
<evidence type="ECO:0000256" key="12">
    <source>
        <dbReference type="SAM" id="SignalP"/>
    </source>
</evidence>
<evidence type="ECO:0000256" key="2">
    <source>
        <dbReference type="ARBA" id="ARBA00004613"/>
    </source>
</evidence>
<feature type="chain" id="PRO_5035473766" description="lytic cellulose monooxygenase (C4-dehydrogenating)" evidence="12">
    <location>
        <begin position="19"/>
        <end position="253"/>
    </location>
</feature>
<organism evidence="14 15">
    <name type="scientific">Stachybotrys elegans</name>
    <dbReference type="NCBI Taxonomy" id="80388"/>
    <lineage>
        <taxon>Eukaryota</taxon>
        <taxon>Fungi</taxon>
        <taxon>Dikarya</taxon>
        <taxon>Ascomycota</taxon>
        <taxon>Pezizomycotina</taxon>
        <taxon>Sordariomycetes</taxon>
        <taxon>Hypocreomycetidae</taxon>
        <taxon>Hypocreales</taxon>
        <taxon>Stachybotryaceae</taxon>
        <taxon>Stachybotrys</taxon>
    </lineage>
</organism>
<keyword evidence="7" id="KW-0119">Carbohydrate metabolism</keyword>
<dbReference type="EC" id="1.14.99.56" evidence="11"/>
<dbReference type="CDD" id="cd21175">
    <property type="entry name" value="LPMO_AA9"/>
    <property type="match status" value="1"/>
</dbReference>
<keyword evidence="14" id="KW-0378">Hydrolase</keyword>
<comment type="similarity">
    <text evidence="9">Belongs to the polysaccharide monooxygenase AA9 family.</text>
</comment>
<keyword evidence="8" id="KW-0624">Polysaccharide degradation</keyword>
<gene>
    <name evidence="14" type="ORF">B0I35DRAFT_110560</name>
</gene>
<dbReference type="InterPro" id="IPR005103">
    <property type="entry name" value="AA9_LPMO"/>
</dbReference>
<proteinExistence type="inferred from homology"/>
<comment type="cofactor">
    <cofactor evidence="1">
        <name>Cu(2+)</name>
        <dbReference type="ChEBI" id="CHEBI:29036"/>
    </cofactor>
</comment>
<evidence type="ECO:0000256" key="10">
    <source>
        <dbReference type="ARBA" id="ARBA00045077"/>
    </source>
</evidence>
<evidence type="ECO:0000313" key="15">
    <source>
        <dbReference type="Proteomes" id="UP000813444"/>
    </source>
</evidence>
<feature type="signal peptide" evidence="12">
    <location>
        <begin position="1"/>
        <end position="18"/>
    </location>
</feature>
<dbReference type="Gene3D" id="2.70.50.70">
    <property type="match status" value="1"/>
</dbReference>
<evidence type="ECO:0000256" key="6">
    <source>
        <dbReference type="ARBA" id="ARBA00023157"/>
    </source>
</evidence>
<accession>A0A8K0SGT2</accession>
<evidence type="ECO:0000259" key="13">
    <source>
        <dbReference type="Pfam" id="PF03443"/>
    </source>
</evidence>
<keyword evidence="3" id="KW-0964">Secreted</keyword>
<evidence type="ECO:0000256" key="3">
    <source>
        <dbReference type="ARBA" id="ARBA00022525"/>
    </source>
</evidence>
<keyword evidence="6" id="KW-1015">Disulfide bond</keyword>
<dbReference type="InterPro" id="IPR049892">
    <property type="entry name" value="AA9"/>
</dbReference>
<dbReference type="GO" id="GO:0016787">
    <property type="term" value="F:hydrolase activity"/>
    <property type="evidence" value="ECO:0007669"/>
    <property type="project" value="UniProtKB-KW"/>
</dbReference>
<dbReference type="GO" id="GO:0005576">
    <property type="term" value="C:extracellular region"/>
    <property type="evidence" value="ECO:0007669"/>
    <property type="project" value="UniProtKB-SubCell"/>
</dbReference>
<comment type="caution">
    <text evidence="14">The sequence shown here is derived from an EMBL/GenBank/DDBJ whole genome shotgun (WGS) entry which is preliminary data.</text>
</comment>
<evidence type="ECO:0000256" key="7">
    <source>
        <dbReference type="ARBA" id="ARBA00023277"/>
    </source>
</evidence>
<dbReference type="PANTHER" id="PTHR33353:SF34">
    <property type="entry name" value="ENDO-BETA-1,4-GLUCANASE D"/>
    <property type="match status" value="1"/>
</dbReference>
<evidence type="ECO:0000256" key="4">
    <source>
        <dbReference type="ARBA" id="ARBA00022729"/>
    </source>
</evidence>
<name>A0A8K0SGT2_9HYPO</name>
<dbReference type="Pfam" id="PF03443">
    <property type="entry name" value="AA9"/>
    <property type="match status" value="1"/>
</dbReference>
<dbReference type="PANTHER" id="PTHR33353">
    <property type="entry name" value="PUTATIVE (AFU_ORTHOLOGUE AFUA_1G12560)-RELATED"/>
    <property type="match status" value="1"/>
</dbReference>
<feature type="domain" description="Auxiliary Activity family 9 catalytic" evidence="13">
    <location>
        <begin position="19"/>
        <end position="243"/>
    </location>
</feature>
<keyword evidence="15" id="KW-1185">Reference proteome</keyword>
<dbReference type="GO" id="GO:0030245">
    <property type="term" value="P:cellulose catabolic process"/>
    <property type="evidence" value="ECO:0007669"/>
    <property type="project" value="UniProtKB-KW"/>
</dbReference>
<dbReference type="AlphaFoldDB" id="A0A8K0SGT2"/>
<evidence type="ECO:0000256" key="1">
    <source>
        <dbReference type="ARBA" id="ARBA00001973"/>
    </source>
</evidence>
<dbReference type="EMBL" id="JAGPNK010000017">
    <property type="protein sequence ID" value="KAH7305952.1"/>
    <property type="molecule type" value="Genomic_DNA"/>
</dbReference>
<evidence type="ECO:0000256" key="5">
    <source>
        <dbReference type="ARBA" id="ARBA00023001"/>
    </source>
</evidence>
<comment type="subcellular location">
    <subcellularLocation>
        <location evidence="2">Secreted</location>
    </subcellularLocation>
</comment>
<sequence length="253" mass="27282">MSRSALAAALFGAATVSAHGWIRTITIGSDTYTGYNPTIAPWQAVQDSIAWQNWATDTGFVPSTAESLASSDINCHLDSVNAIKSATVAAGSEVKLDWTSWPASHKGPIMDYMARCENDDCLTVDKETLKWFKIAEMGQLELGAGNGTVGYWADDVLAETDWVWTVTIPADLAPGSYVLRHELLSLHSAYDEGGAQFYPQCINLVVTGNGTESPEGVLGPELYTSTDPGVIYNVYNDEMSPEYQIPGPSVCML</sequence>
<evidence type="ECO:0000256" key="8">
    <source>
        <dbReference type="ARBA" id="ARBA00023326"/>
    </source>
</evidence>
<evidence type="ECO:0000256" key="11">
    <source>
        <dbReference type="ARBA" id="ARBA00047174"/>
    </source>
</evidence>
<dbReference type="Proteomes" id="UP000813444">
    <property type="component" value="Unassembled WGS sequence"/>
</dbReference>
<keyword evidence="4 12" id="KW-0732">Signal</keyword>
<reference evidence="14" key="1">
    <citation type="journal article" date="2021" name="Nat. Commun.">
        <title>Genetic determinants of endophytism in the Arabidopsis root mycobiome.</title>
        <authorList>
            <person name="Mesny F."/>
            <person name="Miyauchi S."/>
            <person name="Thiergart T."/>
            <person name="Pickel B."/>
            <person name="Atanasova L."/>
            <person name="Karlsson M."/>
            <person name="Huettel B."/>
            <person name="Barry K.W."/>
            <person name="Haridas S."/>
            <person name="Chen C."/>
            <person name="Bauer D."/>
            <person name="Andreopoulos W."/>
            <person name="Pangilinan J."/>
            <person name="LaButti K."/>
            <person name="Riley R."/>
            <person name="Lipzen A."/>
            <person name="Clum A."/>
            <person name="Drula E."/>
            <person name="Henrissat B."/>
            <person name="Kohler A."/>
            <person name="Grigoriev I.V."/>
            <person name="Martin F.M."/>
            <person name="Hacquard S."/>
        </authorList>
    </citation>
    <scope>NUCLEOTIDE SEQUENCE</scope>
    <source>
        <strain evidence="14">MPI-CAGE-CH-0235</strain>
    </source>
</reference>